<dbReference type="AlphaFoldDB" id="A0A8C5JWF5"/>
<evidence type="ECO:0000259" key="2">
    <source>
        <dbReference type="PROSITE" id="PS50030"/>
    </source>
</evidence>
<keyword evidence="5" id="KW-1185">Reference proteome</keyword>
<reference evidence="4" key="2">
    <citation type="submission" date="2025-09" db="UniProtKB">
        <authorList>
            <consortium name="Ensembl"/>
        </authorList>
    </citation>
    <scope>IDENTIFICATION</scope>
</reference>
<dbReference type="OMA" id="PLWTENR"/>
<sequence length="583" mass="61242">MQNQAGSERSWKDKPPWMLTSASWSQFKEEISRRFKAQQDQLVLIFAGKILKDGDALNQHGIKDGLTVHLVIKTPQKAQDPVAATASPPSTPDPASAPSTTPASPATPVQPCSSGSSASDAGSGSRRSSGGGPSSGAGEGPPSAAASILSGFGGILGLGSLGLGSANFMELQQQMQRQLMSNPEMLSQIMENPLVQGMMSNPDLMRHMIMANPQMQQLMERNPEISHMLNNPELMRQTMELARNPAMMQEMMRNQDRALSNLESIPGGYNALRRMYTDIQEPMFSAAREQFGNNPFSSLAGNSDSSSSQPLRTENREPLPNPWSPSPPSSQAPGSGGEGTGGSGTGQVHPTVSNPFGINAASLGSGSRGSAGQISCSGGGVKVMGTVGTSEGRKVQASRLPSQMMVNVPLFAGNPQLQEHLRLQLPVFLQQMQNPESLSILTNPRAMQALLQIQQGLQTLQTEAPGLVPSLGSFGMSRTPAPSAGNNSGSAAEGPTSSSPGMPASSPPTGPSSAQQQLMQQMIQLLAGSGSSQVPVPEVRFQQQLEQLNSMGFVNREANLQALIATGGDINAAIERLLGSQLS</sequence>
<dbReference type="GO" id="GO:0005776">
    <property type="term" value="C:autophagosome"/>
    <property type="evidence" value="ECO:0007669"/>
    <property type="project" value="Ensembl"/>
</dbReference>
<dbReference type="Proteomes" id="UP000694385">
    <property type="component" value="Unassembled WGS sequence"/>
</dbReference>
<organism evidence="4 5">
    <name type="scientific">Jaculus jaculus</name>
    <name type="common">Lesser Egyptian jerboa</name>
    <dbReference type="NCBI Taxonomy" id="51337"/>
    <lineage>
        <taxon>Eukaryota</taxon>
        <taxon>Metazoa</taxon>
        <taxon>Chordata</taxon>
        <taxon>Craniata</taxon>
        <taxon>Vertebrata</taxon>
        <taxon>Euteleostomi</taxon>
        <taxon>Mammalia</taxon>
        <taxon>Eutheria</taxon>
        <taxon>Euarchontoglires</taxon>
        <taxon>Glires</taxon>
        <taxon>Rodentia</taxon>
        <taxon>Myomorpha</taxon>
        <taxon>Dipodoidea</taxon>
        <taxon>Dipodidae</taxon>
        <taxon>Dipodinae</taxon>
        <taxon>Jaculus</taxon>
    </lineage>
</organism>
<dbReference type="GO" id="GO:2000042">
    <property type="term" value="P:negative regulation of double-strand break repair via homologous recombination"/>
    <property type="evidence" value="ECO:0007669"/>
    <property type="project" value="Ensembl"/>
</dbReference>
<dbReference type="SUPFAM" id="SSF54236">
    <property type="entry name" value="Ubiquitin-like"/>
    <property type="match status" value="1"/>
</dbReference>
<feature type="compositionally biased region" description="Low complexity" evidence="1">
    <location>
        <begin position="80"/>
        <end position="128"/>
    </location>
</feature>
<dbReference type="GO" id="GO:0036435">
    <property type="term" value="F:K48-linked polyubiquitin modification-dependent protein binding"/>
    <property type="evidence" value="ECO:0007669"/>
    <property type="project" value="Ensembl"/>
</dbReference>
<dbReference type="GO" id="GO:0031597">
    <property type="term" value="C:cytosolic proteasome complex"/>
    <property type="evidence" value="ECO:0007669"/>
    <property type="project" value="Ensembl"/>
</dbReference>
<feature type="compositionally biased region" description="Gly residues" evidence="1">
    <location>
        <begin position="129"/>
        <end position="139"/>
    </location>
</feature>
<dbReference type="SMART" id="SM00727">
    <property type="entry name" value="STI1"/>
    <property type="match status" value="3"/>
</dbReference>
<dbReference type="Pfam" id="PF23195">
    <property type="entry name" value="UBQLN1"/>
    <property type="match status" value="1"/>
</dbReference>
<dbReference type="InterPro" id="IPR015496">
    <property type="entry name" value="Ubiquilin"/>
</dbReference>
<dbReference type="PROSITE" id="PS50030">
    <property type="entry name" value="UBA"/>
    <property type="match status" value="1"/>
</dbReference>
<feature type="region of interest" description="Disordered" evidence="1">
    <location>
        <begin position="468"/>
        <end position="516"/>
    </location>
</feature>
<dbReference type="GO" id="GO:0005789">
    <property type="term" value="C:endoplasmic reticulum membrane"/>
    <property type="evidence" value="ECO:0007669"/>
    <property type="project" value="Ensembl"/>
</dbReference>
<dbReference type="Gene3D" id="1.10.8.10">
    <property type="entry name" value="DNA helicase RuvA subunit, C-terminal domain"/>
    <property type="match status" value="1"/>
</dbReference>
<dbReference type="FunFam" id="1.10.260.100:FF:000001">
    <property type="entry name" value="Ubiquilin 1"/>
    <property type="match status" value="1"/>
</dbReference>
<dbReference type="SUPFAM" id="SSF46934">
    <property type="entry name" value="UBA-like"/>
    <property type="match status" value="1"/>
</dbReference>
<proteinExistence type="predicted"/>
<dbReference type="Pfam" id="PF00627">
    <property type="entry name" value="UBA"/>
    <property type="match status" value="1"/>
</dbReference>
<dbReference type="GO" id="GO:1901097">
    <property type="term" value="P:negative regulation of autophagosome maturation"/>
    <property type="evidence" value="ECO:0007669"/>
    <property type="project" value="Ensembl"/>
</dbReference>
<dbReference type="GO" id="GO:0006974">
    <property type="term" value="P:DNA damage response"/>
    <property type="evidence" value="ECO:0007669"/>
    <property type="project" value="Ensembl"/>
</dbReference>
<dbReference type="PANTHER" id="PTHR10677:SF21">
    <property type="entry name" value="UBIQUILIN-4"/>
    <property type="match status" value="1"/>
</dbReference>
<dbReference type="GO" id="GO:0006511">
    <property type="term" value="P:ubiquitin-dependent protein catabolic process"/>
    <property type="evidence" value="ECO:0007669"/>
    <property type="project" value="TreeGrafter"/>
</dbReference>
<dbReference type="GO" id="GO:0042802">
    <property type="term" value="F:identical protein binding"/>
    <property type="evidence" value="ECO:0007669"/>
    <property type="project" value="Ensembl"/>
</dbReference>
<dbReference type="SMART" id="SM00165">
    <property type="entry name" value="UBA"/>
    <property type="match status" value="1"/>
</dbReference>
<feature type="compositionally biased region" description="Gly residues" evidence="1">
    <location>
        <begin position="334"/>
        <end position="345"/>
    </location>
</feature>
<feature type="region of interest" description="Disordered" evidence="1">
    <location>
        <begin position="291"/>
        <end position="360"/>
    </location>
</feature>
<dbReference type="GO" id="GO:0031595">
    <property type="term" value="C:nuclear proteasome complex"/>
    <property type="evidence" value="ECO:0007669"/>
    <property type="project" value="Ensembl"/>
</dbReference>
<feature type="compositionally biased region" description="Low complexity" evidence="1">
    <location>
        <begin position="480"/>
        <end position="504"/>
    </location>
</feature>
<name>A0A8C5JWF5_JACJA</name>
<feature type="compositionally biased region" description="Low complexity" evidence="1">
    <location>
        <begin position="297"/>
        <end position="308"/>
    </location>
</feature>
<accession>A0A8C5JWF5</accession>
<dbReference type="FunFam" id="1.10.8.10:FF:000007">
    <property type="entry name" value="Ubiquilin 1"/>
    <property type="match status" value="1"/>
</dbReference>
<dbReference type="GO" id="GO:0032434">
    <property type="term" value="P:regulation of proteasomal ubiquitin-dependent protein catabolic process"/>
    <property type="evidence" value="ECO:0007669"/>
    <property type="project" value="Ensembl"/>
</dbReference>
<reference evidence="4" key="1">
    <citation type="submission" date="2025-08" db="UniProtKB">
        <authorList>
            <consortium name="Ensembl"/>
        </authorList>
    </citation>
    <scope>IDENTIFICATION</scope>
</reference>
<dbReference type="Gene3D" id="1.10.260.100">
    <property type="match status" value="1"/>
</dbReference>
<evidence type="ECO:0000313" key="5">
    <source>
        <dbReference type="Proteomes" id="UP000694385"/>
    </source>
</evidence>
<dbReference type="InterPro" id="IPR015940">
    <property type="entry name" value="UBA"/>
</dbReference>
<dbReference type="InterPro" id="IPR009060">
    <property type="entry name" value="UBA-like_sf"/>
</dbReference>
<dbReference type="PROSITE" id="PS50053">
    <property type="entry name" value="UBIQUITIN_2"/>
    <property type="match status" value="1"/>
</dbReference>
<evidence type="ECO:0000256" key="1">
    <source>
        <dbReference type="SAM" id="MobiDB-lite"/>
    </source>
</evidence>
<protein>
    <submittedName>
        <fullName evidence="4">Ubiquilin 4</fullName>
    </submittedName>
</protein>
<dbReference type="Ensembl" id="ENSJJAT00000002606.1">
    <property type="protein sequence ID" value="ENSJJAP00000001632.1"/>
    <property type="gene ID" value="ENSJJAG00000002118.1"/>
</dbReference>
<dbReference type="GO" id="GO:0005654">
    <property type="term" value="C:nucleoplasm"/>
    <property type="evidence" value="ECO:0007669"/>
    <property type="project" value="Ensembl"/>
</dbReference>
<dbReference type="CDD" id="cd14399">
    <property type="entry name" value="UBA_PLICs"/>
    <property type="match status" value="1"/>
</dbReference>
<dbReference type="Pfam" id="PF00240">
    <property type="entry name" value="ubiquitin"/>
    <property type="match status" value="1"/>
</dbReference>
<dbReference type="PANTHER" id="PTHR10677">
    <property type="entry name" value="UBIQUILIN"/>
    <property type="match status" value="1"/>
</dbReference>
<evidence type="ECO:0000259" key="3">
    <source>
        <dbReference type="PROSITE" id="PS50053"/>
    </source>
</evidence>
<evidence type="ECO:0000313" key="4">
    <source>
        <dbReference type="Ensembl" id="ENSJJAP00000001632.1"/>
    </source>
</evidence>
<feature type="domain" description="UBA" evidence="2">
    <location>
        <begin position="535"/>
        <end position="580"/>
    </location>
</feature>
<dbReference type="GO" id="GO:0090734">
    <property type="term" value="C:site of DNA damage"/>
    <property type="evidence" value="ECO:0007669"/>
    <property type="project" value="Ensembl"/>
</dbReference>
<gene>
    <name evidence="4" type="primary">Ubqln4</name>
</gene>
<feature type="domain" description="Ubiquitin-like" evidence="3">
    <location>
        <begin position="25"/>
        <end position="77"/>
    </location>
</feature>
<dbReference type="InterPro" id="IPR000626">
    <property type="entry name" value="Ubiquitin-like_dom"/>
</dbReference>
<dbReference type="InterPro" id="IPR029071">
    <property type="entry name" value="Ubiquitin-like_domsf"/>
</dbReference>
<dbReference type="InterPro" id="IPR006636">
    <property type="entry name" value="STI1_HS-bd"/>
</dbReference>
<dbReference type="Gene3D" id="3.10.20.90">
    <property type="entry name" value="Phosphatidylinositol 3-kinase Catalytic Subunit, Chain A, domain 1"/>
    <property type="match status" value="1"/>
</dbReference>
<dbReference type="GeneTree" id="ENSGT00940000155620"/>
<feature type="compositionally biased region" description="Pro residues" evidence="1">
    <location>
        <begin position="319"/>
        <end position="330"/>
    </location>
</feature>
<feature type="region of interest" description="Disordered" evidence="1">
    <location>
        <begin position="79"/>
        <end position="142"/>
    </location>
</feature>